<accession>A0A6G0WE20</accession>
<dbReference type="EMBL" id="VJMJ01000247">
    <property type="protein sequence ID" value="KAF0725242.1"/>
    <property type="molecule type" value="Genomic_DNA"/>
</dbReference>
<dbReference type="VEuPathDB" id="FungiDB:AeMF1_001634"/>
<sequence>MSLNSAAASVWILHQSWHANDGIVTMRRRFIALDTLANSSAGFCLKNSYGRGAGTMPQSCDGNQDHLGLLCYDKCPTNYTRQALDCHQNCPSDFEDQGLFCRKADYGRGAGYPWKFGDGFNLNKARKRCENITALAIAKRAARSFTPSANLATTPLDAAFAVLPNCSKYVKIDKPHSGKCSTGLQSQAGLCYKPCKSSYSGVGPVCWAGNPSGWVNCGFGAAQSPQRCAEVIQDQIMSVDQLAFNILTEGEAMEAGEGMKLQDAFKGIQGKDVIKQAMSKLMTAFGDMTKLDSSTDPADIIRLAAGIAAMFDPTGVADVVQSYAYSTCDKYGAGQVHKRTKPDD</sequence>
<dbReference type="VEuPathDB" id="FungiDB:AeMF1_001635"/>
<evidence type="ECO:0000313" key="1">
    <source>
        <dbReference type="EMBL" id="KAF0725242.1"/>
    </source>
</evidence>
<evidence type="ECO:0000313" key="2">
    <source>
        <dbReference type="Proteomes" id="UP000481153"/>
    </source>
</evidence>
<organism evidence="1 2">
    <name type="scientific">Aphanomyces euteiches</name>
    <dbReference type="NCBI Taxonomy" id="100861"/>
    <lineage>
        <taxon>Eukaryota</taxon>
        <taxon>Sar</taxon>
        <taxon>Stramenopiles</taxon>
        <taxon>Oomycota</taxon>
        <taxon>Saprolegniomycetes</taxon>
        <taxon>Saprolegniales</taxon>
        <taxon>Verrucalvaceae</taxon>
        <taxon>Aphanomyces</taxon>
    </lineage>
</organism>
<dbReference type="PANTHER" id="PTHR34859">
    <property type="entry name" value="UNNAMED PRODUCT"/>
    <property type="match status" value="1"/>
</dbReference>
<name>A0A6G0WE20_9STRA</name>
<gene>
    <name evidence="1" type="ORF">Ae201684_016259</name>
</gene>
<proteinExistence type="predicted"/>
<dbReference type="PANTHER" id="PTHR34859:SF2">
    <property type="entry name" value="LYSM DOMAIN-CONTAINING PROTEIN"/>
    <property type="match status" value="1"/>
</dbReference>
<reference evidence="1 2" key="1">
    <citation type="submission" date="2019-07" db="EMBL/GenBank/DDBJ databases">
        <title>Genomics analysis of Aphanomyces spp. identifies a new class of oomycete effector associated with host adaptation.</title>
        <authorList>
            <person name="Gaulin E."/>
        </authorList>
    </citation>
    <scope>NUCLEOTIDE SEQUENCE [LARGE SCALE GENOMIC DNA]</scope>
    <source>
        <strain evidence="1 2">ATCC 201684</strain>
    </source>
</reference>
<dbReference type="Proteomes" id="UP000481153">
    <property type="component" value="Unassembled WGS sequence"/>
</dbReference>
<dbReference type="AlphaFoldDB" id="A0A6G0WE20"/>
<protein>
    <submittedName>
        <fullName evidence="1">Uncharacterized protein</fullName>
    </submittedName>
</protein>
<keyword evidence="2" id="KW-1185">Reference proteome</keyword>
<comment type="caution">
    <text evidence="1">The sequence shown here is derived from an EMBL/GenBank/DDBJ whole genome shotgun (WGS) entry which is preliminary data.</text>
</comment>